<reference evidence="2 3" key="1">
    <citation type="submission" date="2021-12" db="EMBL/GenBank/DDBJ databases">
        <title>Siccirubricoccus leaddurans sp. nov., a high concentration Zn2+ tolerance bacterium.</title>
        <authorList>
            <person name="Cao Y."/>
        </authorList>
    </citation>
    <scope>NUCLEOTIDE SEQUENCE [LARGE SCALE GENOMIC DNA]</scope>
    <source>
        <strain evidence="2 3">KC 17139</strain>
    </source>
</reference>
<dbReference type="EMBL" id="JAFIRR010000109">
    <property type="protein sequence ID" value="MCO6417919.1"/>
    <property type="molecule type" value="Genomic_DNA"/>
</dbReference>
<gene>
    <name evidence="2" type="ORF">JYK14_17375</name>
</gene>
<protein>
    <submittedName>
        <fullName evidence="2">Transposase</fullName>
    </submittedName>
</protein>
<dbReference type="RefSeq" id="WP_252954552.1">
    <property type="nucleotide sequence ID" value="NZ_JAFIRR010000109.1"/>
</dbReference>
<sequence length="183" mass="21080">MSDEEWLALAPYVLRRSGPGRPIPELRQRMDAIFHLACSAEPWRALPPAFGKPDTVSRCFRRLTHAGLWQRLLRALVDLSETHTLRAIEAWITRACRRAARILGLGFIVLIRRLGLRSALNGPPWLLPDPEFAEKLVHAIPELDAPTQAGFRRFCWRLRMLLRLHRVAMGRSRIPRCLRLAWA</sequence>
<keyword evidence="3" id="KW-1185">Reference proteome</keyword>
<dbReference type="PANTHER" id="PTHR46637">
    <property type="entry name" value="TIS1421-TRANSPOSASE PROTEIN A"/>
    <property type="match status" value="1"/>
</dbReference>
<proteinExistence type="predicted"/>
<feature type="domain" description="Insertion element IS402-like" evidence="1">
    <location>
        <begin position="1"/>
        <end position="72"/>
    </location>
</feature>
<dbReference type="Pfam" id="PF13340">
    <property type="entry name" value="DUF4096"/>
    <property type="match status" value="1"/>
</dbReference>
<dbReference type="InterPro" id="IPR052909">
    <property type="entry name" value="Transposase_6_like"/>
</dbReference>
<evidence type="ECO:0000259" key="1">
    <source>
        <dbReference type="Pfam" id="PF13340"/>
    </source>
</evidence>
<evidence type="ECO:0000313" key="2">
    <source>
        <dbReference type="EMBL" id="MCO6417919.1"/>
    </source>
</evidence>
<evidence type="ECO:0000313" key="3">
    <source>
        <dbReference type="Proteomes" id="UP001523392"/>
    </source>
</evidence>
<comment type="caution">
    <text evidence="2">The sequence shown here is derived from an EMBL/GenBank/DDBJ whole genome shotgun (WGS) entry which is preliminary data.</text>
</comment>
<dbReference type="Proteomes" id="UP001523392">
    <property type="component" value="Unassembled WGS sequence"/>
</dbReference>
<name>A0ABT1D7R6_9PROT</name>
<dbReference type="PANTHER" id="PTHR46637:SF1">
    <property type="entry name" value="BLL5188 PROTEIN"/>
    <property type="match status" value="1"/>
</dbReference>
<dbReference type="InterPro" id="IPR025161">
    <property type="entry name" value="IS402-like_dom"/>
</dbReference>
<organism evidence="2 3">
    <name type="scientific">Siccirubricoccus soli</name>
    <dbReference type="NCBI Taxonomy" id="2899147"/>
    <lineage>
        <taxon>Bacteria</taxon>
        <taxon>Pseudomonadati</taxon>
        <taxon>Pseudomonadota</taxon>
        <taxon>Alphaproteobacteria</taxon>
        <taxon>Acetobacterales</taxon>
        <taxon>Roseomonadaceae</taxon>
        <taxon>Siccirubricoccus</taxon>
    </lineage>
</organism>
<accession>A0ABT1D7R6</accession>